<dbReference type="InterPro" id="IPR011006">
    <property type="entry name" value="CheY-like_superfamily"/>
</dbReference>
<accession>A0A1S7LJ20</accession>
<dbReference type="InterPro" id="IPR005467">
    <property type="entry name" value="His_kinase_dom"/>
</dbReference>
<reference evidence="12" key="1">
    <citation type="submission" date="2015-04" db="EMBL/GenBank/DDBJ databases">
        <authorList>
            <person name="Syromyatnikov M.Y."/>
            <person name="Popov V.N."/>
        </authorList>
    </citation>
    <scope>NUCLEOTIDE SEQUENCE</scope>
    <source>
        <strain evidence="12">MO-1</strain>
    </source>
</reference>
<dbReference type="Gene3D" id="1.10.287.130">
    <property type="match status" value="1"/>
</dbReference>
<dbReference type="Pfam" id="PF13185">
    <property type="entry name" value="GAF_2"/>
    <property type="match status" value="1"/>
</dbReference>
<dbReference type="FunFam" id="3.30.565.10:FF:000010">
    <property type="entry name" value="Sensor histidine kinase RcsC"/>
    <property type="match status" value="1"/>
</dbReference>
<feature type="compositionally biased region" description="Low complexity" evidence="8">
    <location>
        <begin position="682"/>
        <end position="695"/>
    </location>
</feature>
<dbReference type="Gene3D" id="3.30.450.40">
    <property type="match status" value="1"/>
</dbReference>
<dbReference type="SUPFAM" id="SSF52172">
    <property type="entry name" value="CheY-like"/>
    <property type="match status" value="1"/>
</dbReference>
<dbReference type="InterPro" id="IPR003594">
    <property type="entry name" value="HATPase_dom"/>
</dbReference>
<keyword evidence="6" id="KW-0902">Two-component regulatory system</keyword>
<name>A0A1S7LJ20_MAGMO</name>
<feature type="domain" description="Response regulatory" evidence="11">
    <location>
        <begin position="749"/>
        <end position="866"/>
    </location>
</feature>
<keyword evidence="3 7" id="KW-0597">Phosphoprotein</keyword>
<keyword evidence="9" id="KW-0472">Membrane</keyword>
<dbReference type="CDD" id="cd17546">
    <property type="entry name" value="REC_hyHK_CKI1_RcsC-like"/>
    <property type="match status" value="1"/>
</dbReference>
<evidence type="ECO:0000256" key="6">
    <source>
        <dbReference type="ARBA" id="ARBA00023012"/>
    </source>
</evidence>
<keyword evidence="9" id="KW-1133">Transmembrane helix</keyword>
<feature type="transmembrane region" description="Helical" evidence="9">
    <location>
        <begin position="21"/>
        <end position="45"/>
    </location>
</feature>
<evidence type="ECO:0000256" key="8">
    <source>
        <dbReference type="SAM" id="MobiDB-lite"/>
    </source>
</evidence>
<feature type="modified residue" description="4-aspartylphosphate" evidence="7">
    <location>
        <position position="799"/>
    </location>
</feature>
<evidence type="ECO:0000256" key="3">
    <source>
        <dbReference type="ARBA" id="ARBA00022553"/>
    </source>
</evidence>
<keyword evidence="4" id="KW-0808">Transferase</keyword>
<evidence type="ECO:0000259" key="10">
    <source>
        <dbReference type="PROSITE" id="PS50109"/>
    </source>
</evidence>
<feature type="domain" description="Histidine kinase" evidence="10">
    <location>
        <begin position="285"/>
        <end position="518"/>
    </location>
</feature>
<dbReference type="InterPro" id="IPR003018">
    <property type="entry name" value="GAF"/>
</dbReference>
<evidence type="ECO:0000256" key="1">
    <source>
        <dbReference type="ARBA" id="ARBA00000085"/>
    </source>
</evidence>
<dbReference type="SUPFAM" id="SSF55874">
    <property type="entry name" value="ATPase domain of HSP90 chaperone/DNA topoisomerase II/histidine kinase"/>
    <property type="match status" value="1"/>
</dbReference>
<dbReference type="InterPro" id="IPR004358">
    <property type="entry name" value="Sig_transdc_His_kin-like_C"/>
</dbReference>
<dbReference type="PROSITE" id="PS50110">
    <property type="entry name" value="RESPONSE_REGULATORY"/>
    <property type="match status" value="1"/>
</dbReference>
<dbReference type="InterPro" id="IPR029016">
    <property type="entry name" value="GAF-like_dom_sf"/>
</dbReference>
<protein>
    <recommendedName>
        <fullName evidence="2">histidine kinase</fullName>
        <ecNumber evidence="2">2.7.13.3</ecNumber>
    </recommendedName>
</protein>
<dbReference type="Pfam" id="PF00512">
    <property type="entry name" value="HisKA"/>
    <property type="match status" value="1"/>
</dbReference>
<comment type="catalytic activity">
    <reaction evidence="1">
        <text>ATP + protein L-histidine = ADP + protein N-phospho-L-histidine.</text>
        <dbReference type="EC" id="2.7.13.3"/>
    </reaction>
</comment>
<dbReference type="AlphaFoldDB" id="A0A1S7LJ20"/>
<dbReference type="PRINTS" id="PR00344">
    <property type="entry name" value="BCTRLSENSOR"/>
</dbReference>
<dbReference type="PANTHER" id="PTHR45339">
    <property type="entry name" value="HYBRID SIGNAL TRANSDUCTION HISTIDINE KINASE J"/>
    <property type="match status" value="1"/>
</dbReference>
<dbReference type="CDD" id="cd00082">
    <property type="entry name" value="HisKA"/>
    <property type="match status" value="1"/>
</dbReference>
<proteinExistence type="predicted"/>
<dbReference type="EMBL" id="LO017727">
    <property type="protein sequence ID" value="CRH05841.1"/>
    <property type="molecule type" value="Genomic_DNA"/>
</dbReference>
<dbReference type="SMART" id="SM00388">
    <property type="entry name" value="HisKA"/>
    <property type="match status" value="1"/>
</dbReference>
<evidence type="ECO:0000256" key="9">
    <source>
        <dbReference type="SAM" id="Phobius"/>
    </source>
</evidence>
<dbReference type="SMART" id="SM00387">
    <property type="entry name" value="HATPase_c"/>
    <property type="match status" value="1"/>
</dbReference>
<dbReference type="Gene3D" id="3.30.565.10">
    <property type="entry name" value="Histidine kinase-like ATPase, C-terminal domain"/>
    <property type="match status" value="1"/>
</dbReference>
<dbReference type="GO" id="GO:0000155">
    <property type="term" value="F:phosphorelay sensor kinase activity"/>
    <property type="evidence" value="ECO:0007669"/>
    <property type="project" value="InterPro"/>
</dbReference>
<dbReference type="SUPFAM" id="SSF47384">
    <property type="entry name" value="Homodimeric domain of signal transducing histidine kinase"/>
    <property type="match status" value="1"/>
</dbReference>
<feature type="transmembrane region" description="Helical" evidence="9">
    <location>
        <begin position="57"/>
        <end position="78"/>
    </location>
</feature>
<dbReference type="Pfam" id="PF00072">
    <property type="entry name" value="Response_reg"/>
    <property type="match status" value="1"/>
</dbReference>
<keyword evidence="5" id="KW-0418">Kinase</keyword>
<keyword evidence="9" id="KW-0812">Transmembrane</keyword>
<dbReference type="EC" id="2.7.13.3" evidence="2"/>
<organism evidence="12">
    <name type="scientific">Magnetococcus massalia (strain MO-1)</name>
    <dbReference type="NCBI Taxonomy" id="451514"/>
    <lineage>
        <taxon>Bacteria</taxon>
        <taxon>Pseudomonadati</taxon>
        <taxon>Pseudomonadota</taxon>
        <taxon>Magnetococcia</taxon>
        <taxon>Magnetococcales</taxon>
        <taxon>Magnetococcaceae</taxon>
        <taxon>Magnetococcus</taxon>
    </lineage>
</organism>
<evidence type="ECO:0000256" key="4">
    <source>
        <dbReference type="ARBA" id="ARBA00022679"/>
    </source>
</evidence>
<evidence type="ECO:0000256" key="5">
    <source>
        <dbReference type="ARBA" id="ARBA00022777"/>
    </source>
</evidence>
<dbReference type="Gene3D" id="3.40.50.2300">
    <property type="match status" value="1"/>
</dbReference>
<feature type="region of interest" description="Disordered" evidence="8">
    <location>
        <begin position="682"/>
        <end position="734"/>
    </location>
</feature>
<evidence type="ECO:0000259" key="11">
    <source>
        <dbReference type="PROSITE" id="PS50110"/>
    </source>
</evidence>
<dbReference type="InterPro" id="IPR001789">
    <property type="entry name" value="Sig_transdc_resp-reg_receiver"/>
</dbReference>
<dbReference type="PANTHER" id="PTHR45339:SF1">
    <property type="entry name" value="HYBRID SIGNAL TRANSDUCTION HISTIDINE KINASE J"/>
    <property type="match status" value="1"/>
</dbReference>
<dbReference type="SUPFAM" id="SSF55781">
    <property type="entry name" value="GAF domain-like"/>
    <property type="match status" value="1"/>
</dbReference>
<evidence type="ECO:0000313" key="12">
    <source>
        <dbReference type="EMBL" id="CRH05841.1"/>
    </source>
</evidence>
<sequence length="870" mass="96676">MKQSKPPQSDPRSFLESCTPLCRLLVTAGFVLLSLLISVAFFFILPESWSMLSRLSLLALGTFAFVTLGLRHLLYLPLRQDLNRNRWLLGNQATFNNRLRGLKEDRQLGETALNFLAETVDVKSGAIYLRSDESRFRLIAGYALSNNFQLGELINEQHGLVGEVIKTRAPFILEQSGAMQLDTGLGQVALSQFIALPLLNRDNLQGVMALGLSHTPSHRQHQLLTRVSEVIAIAFAGAQASVRMQDLLDASNEQQEELKIHQSMLKETIEKLEQTSKFKSRFLASMSHELRSPLNSLLILSKLLAENRQQNLTDKQVEFARTIHSAGTDLLGLIDEVLDLARIEAGRIRIYREKMDLQDLAHSLDRLYSPVAMDKKLGFKISMPPELPEWLYTDRQRVDQILKNLITNAIKFTESGSVNVTLINRDAPDNREEEDDYFDGAWIKVSVKDTGIGIPKDKVESIFEPFKQLDDGADRKYPGTGLGLAISQELTALLGGLMEVDSEEGRGSVFSLSLPVGVLPVEDTGSAEAISQPQTNNGRPQDLESIRDDRRNLHPEDRTILIIGHNHELVREQMETVRHQGFAAVVAGDVSSTLFLANLYQPIAIILTTDLPGVESHGLIKRLRGAVGHSELPILHLAVPGSMINEQVPNTRIQTLHLAGDMDLPKIIHTSKEFLQSLLPPAKAATAPTETESAAQPSTEQLPHASKGQSVPEAPQLKPVPFQPAPAKEPAHQAPLTGFEVEPALKSRKILIIEDDMRNIFALTSLLEESDAHVLMAKNGIKGLEMLNENQDVDIVLLDIMMPDMNGYDVLKKMREDLRFQNLPVIVLTAKALQGERKRCLAAGASDYLPKPLDPPKLLAMLRVWMEKRV</sequence>
<dbReference type="SMART" id="SM00448">
    <property type="entry name" value="REC"/>
    <property type="match status" value="1"/>
</dbReference>
<dbReference type="PROSITE" id="PS50109">
    <property type="entry name" value="HIS_KIN"/>
    <property type="match status" value="1"/>
</dbReference>
<evidence type="ECO:0000256" key="2">
    <source>
        <dbReference type="ARBA" id="ARBA00012438"/>
    </source>
</evidence>
<gene>
    <name evidence="12" type="ORF">MAGMO_1657</name>
</gene>
<dbReference type="InterPro" id="IPR036097">
    <property type="entry name" value="HisK_dim/P_sf"/>
</dbReference>
<dbReference type="InterPro" id="IPR036890">
    <property type="entry name" value="HATPase_C_sf"/>
</dbReference>
<dbReference type="Pfam" id="PF02518">
    <property type="entry name" value="HATPase_c"/>
    <property type="match status" value="1"/>
</dbReference>
<dbReference type="InterPro" id="IPR003661">
    <property type="entry name" value="HisK_dim/P_dom"/>
</dbReference>
<dbReference type="CDD" id="cd16922">
    <property type="entry name" value="HATPase_EvgS-ArcB-TorS-like"/>
    <property type="match status" value="1"/>
</dbReference>
<evidence type="ECO:0000256" key="7">
    <source>
        <dbReference type="PROSITE-ProRule" id="PRU00169"/>
    </source>
</evidence>